<evidence type="ECO:0000259" key="5">
    <source>
        <dbReference type="PROSITE" id="PS50931"/>
    </source>
</evidence>
<dbReference type="InterPro" id="IPR036390">
    <property type="entry name" value="WH_DNA-bd_sf"/>
</dbReference>
<keyword evidence="3" id="KW-0238">DNA-binding</keyword>
<evidence type="ECO:0000256" key="1">
    <source>
        <dbReference type="ARBA" id="ARBA00009437"/>
    </source>
</evidence>
<dbReference type="PANTHER" id="PTHR30346">
    <property type="entry name" value="TRANSCRIPTIONAL DUAL REGULATOR HCAR-RELATED"/>
    <property type="match status" value="1"/>
</dbReference>
<keyword evidence="2" id="KW-0805">Transcription regulation</keyword>
<dbReference type="Pfam" id="PF00126">
    <property type="entry name" value="HTH_1"/>
    <property type="match status" value="1"/>
</dbReference>
<dbReference type="InterPro" id="IPR000847">
    <property type="entry name" value="LysR_HTH_N"/>
</dbReference>
<gene>
    <name evidence="6" type="ORF">AB9R89_04520</name>
</gene>
<dbReference type="CDD" id="cd08412">
    <property type="entry name" value="PBP2_PAO1_like"/>
    <property type="match status" value="1"/>
</dbReference>
<dbReference type="Pfam" id="PF03466">
    <property type="entry name" value="LysR_substrate"/>
    <property type="match status" value="1"/>
</dbReference>
<name>A0ABW7NZW7_9GAMM</name>
<dbReference type="PROSITE" id="PS50931">
    <property type="entry name" value="HTH_LYSR"/>
    <property type="match status" value="1"/>
</dbReference>
<dbReference type="RefSeq" id="WP_317074882.1">
    <property type="nucleotide sequence ID" value="NZ_CP166302.1"/>
</dbReference>
<dbReference type="SUPFAM" id="SSF53850">
    <property type="entry name" value="Periplasmic binding protein-like II"/>
    <property type="match status" value="1"/>
</dbReference>
<evidence type="ECO:0000256" key="2">
    <source>
        <dbReference type="ARBA" id="ARBA00023015"/>
    </source>
</evidence>
<dbReference type="EMBL" id="JBGFTR010000005">
    <property type="protein sequence ID" value="MFH7564585.1"/>
    <property type="molecule type" value="Genomic_DNA"/>
</dbReference>
<dbReference type="PANTHER" id="PTHR30346:SF0">
    <property type="entry name" value="HCA OPERON TRANSCRIPTIONAL ACTIVATOR HCAR"/>
    <property type="match status" value="1"/>
</dbReference>
<dbReference type="Gene3D" id="3.40.190.10">
    <property type="entry name" value="Periplasmic binding protein-like II"/>
    <property type="match status" value="2"/>
</dbReference>
<keyword evidence="7" id="KW-1185">Reference proteome</keyword>
<keyword evidence="4" id="KW-0804">Transcription</keyword>
<evidence type="ECO:0000256" key="3">
    <source>
        <dbReference type="ARBA" id="ARBA00023125"/>
    </source>
</evidence>
<accession>A0ABW7NZW7</accession>
<evidence type="ECO:0000313" key="6">
    <source>
        <dbReference type="EMBL" id="MFH7564585.1"/>
    </source>
</evidence>
<organism evidence="6 7">
    <name type="scientific">Oceanimonas smirnovii</name>
    <dbReference type="NCBI Taxonomy" id="264574"/>
    <lineage>
        <taxon>Bacteria</taxon>
        <taxon>Pseudomonadati</taxon>
        <taxon>Pseudomonadota</taxon>
        <taxon>Gammaproteobacteria</taxon>
        <taxon>Aeromonadales</taxon>
        <taxon>Aeromonadaceae</taxon>
        <taxon>Oceanimonas</taxon>
    </lineage>
</organism>
<dbReference type="PRINTS" id="PR00039">
    <property type="entry name" value="HTHLYSR"/>
</dbReference>
<comment type="caution">
    <text evidence="6">The sequence shown here is derived from an EMBL/GenBank/DDBJ whole genome shotgun (WGS) entry which is preliminary data.</text>
</comment>
<dbReference type="InterPro" id="IPR036388">
    <property type="entry name" value="WH-like_DNA-bd_sf"/>
</dbReference>
<dbReference type="Gene3D" id="1.10.10.10">
    <property type="entry name" value="Winged helix-like DNA-binding domain superfamily/Winged helix DNA-binding domain"/>
    <property type="match status" value="1"/>
</dbReference>
<dbReference type="InterPro" id="IPR005119">
    <property type="entry name" value="LysR_subst-bd"/>
</dbReference>
<feature type="domain" description="HTH lysR-type" evidence="5">
    <location>
        <begin position="3"/>
        <end position="61"/>
    </location>
</feature>
<sequence>MRFTLKQLRYFVVAGEFSSVTRAAQELHVSQPSISSAILHLEEVTGLQLFVRHHAQGLSLTPSGRQFIVKAKQLLGQADGLAHYATTLGQDVAGSLRIVGFPTFTPILVPGLIRRFNDMYPAVNVQCDEKSQQDVIQGLHEGRYELALTYDLQIPSHIEFEPLMEFPPYAVMSQDHPLADRDEVSLQELAEHPMVVLDWPMSREYFFSLFLSQGVEPNFAFQAKSMDMVRGLVANGFGYSLFNVPLINTQALDGRGLTHVPVTGELRPLRMGVARLAQFRLTPAAEAFIEELTKEAKQLSDTVFTDSRFYRSLK</sequence>
<proteinExistence type="inferred from homology"/>
<reference evidence="6 7" key="1">
    <citation type="submission" date="2024-08" db="EMBL/GenBank/DDBJ databases">
        <title>Oceanimonas smirnovii Genome sequencing and assembly.</title>
        <authorList>
            <person name="Tang B."/>
        </authorList>
    </citation>
    <scope>NUCLEOTIDE SEQUENCE [LARGE SCALE GENOMIC DNA]</scope>
    <source>
        <strain evidence="6 7">OS2020-119</strain>
    </source>
</reference>
<comment type="similarity">
    <text evidence="1">Belongs to the LysR transcriptional regulatory family.</text>
</comment>
<dbReference type="SUPFAM" id="SSF46785">
    <property type="entry name" value="Winged helix' DNA-binding domain"/>
    <property type="match status" value="1"/>
</dbReference>
<protein>
    <submittedName>
        <fullName evidence="6">LysR family transcriptional regulator</fullName>
    </submittedName>
</protein>
<evidence type="ECO:0000313" key="7">
    <source>
        <dbReference type="Proteomes" id="UP001610706"/>
    </source>
</evidence>
<dbReference type="Proteomes" id="UP001610706">
    <property type="component" value="Unassembled WGS sequence"/>
</dbReference>
<evidence type="ECO:0000256" key="4">
    <source>
        <dbReference type="ARBA" id="ARBA00023163"/>
    </source>
</evidence>